<dbReference type="CDD" id="cd07724">
    <property type="entry name" value="POD-like_MBL-fold"/>
    <property type="match status" value="1"/>
</dbReference>
<dbReference type="PROSITE" id="PS50206">
    <property type="entry name" value="RHODANESE_3"/>
    <property type="match status" value="2"/>
</dbReference>
<dbReference type="InterPro" id="IPR001279">
    <property type="entry name" value="Metallo-B-lactamas"/>
</dbReference>
<evidence type="ECO:0000313" key="4">
    <source>
        <dbReference type="Proteomes" id="UP000268007"/>
    </source>
</evidence>
<comment type="caution">
    <text evidence="3">The sequence shown here is derived from an EMBL/GenBank/DDBJ whole genome shotgun (WGS) entry which is preliminary data.</text>
</comment>
<dbReference type="GO" id="GO:0006749">
    <property type="term" value="P:glutathione metabolic process"/>
    <property type="evidence" value="ECO:0007669"/>
    <property type="project" value="InterPro"/>
</dbReference>
<protein>
    <submittedName>
        <fullName evidence="3">Glyoxylase-like metal-dependent hydrolase (Beta-lactamase superfamily II)</fullName>
    </submittedName>
</protein>
<dbReference type="InterPro" id="IPR036866">
    <property type="entry name" value="RibonucZ/Hydroxyglut_hydro"/>
</dbReference>
<dbReference type="GO" id="GO:0050313">
    <property type="term" value="F:sulfur dioxygenase activity"/>
    <property type="evidence" value="ECO:0007669"/>
    <property type="project" value="InterPro"/>
</dbReference>
<dbReference type="InterPro" id="IPR051682">
    <property type="entry name" value="Mito_Persulfide_Diox"/>
</dbReference>
<dbReference type="CDD" id="cd00158">
    <property type="entry name" value="RHOD"/>
    <property type="match status" value="1"/>
</dbReference>
<dbReference type="RefSeq" id="WP_121198203.1">
    <property type="nucleotide sequence ID" value="NZ_RBKU01000001.1"/>
</dbReference>
<dbReference type="SMART" id="SM00849">
    <property type="entry name" value="Lactamase_B"/>
    <property type="match status" value="1"/>
</dbReference>
<dbReference type="AlphaFoldDB" id="A0A495J0U7"/>
<name>A0A495J0U7_9SPHI</name>
<dbReference type="GO" id="GO:0070813">
    <property type="term" value="P:hydrogen sulfide metabolic process"/>
    <property type="evidence" value="ECO:0007669"/>
    <property type="project" value="TreeGrafter"/>
</dbReference>
<feature type="domain" description="Rhodanese" evidence="2">
    <location>
        <begin position="361"/>
        <end position="417"/>
    </location>
</feature>
<dbReference type="GO" id="GO:0046872">
    <property type="term" value="F:metal ion binding"/>
    <property type="evidence" value="ECO:0007669"/>
    <property type="project" value="UniProtKB-KW"/>
</dbReference>
<dbReference type="InterPro" id="IPR001763">
    <property type="entry name" value="Rhodanese-like_dom"/>
</dbReference>
<dbReference type="InterPro" id="IPR044528">
    <property type="entry name" value="POD-like_MBL-fold"/>
</dbReference>
<evidence type="ECO:0000256" key="1">
    <source>
        <dbReference type="ARBA" id="ARBA00022723"/>
    </source>
</evidence>
<dbReference type="InterPro" id="IPR036873">
    <property type="entry name" value="Rhodanese-like_dom_sf"/>
</dbReference>
<dbReference type="PANTHER" id="PTHR43084:SF1">
    <property type="entry name" value="PERSULFIDE DIOXYGENASE ETHE1, MITOCHONDRIAL"/>
    <property type="match status" value="1"/>
</dbReference>
<dbReference type="Proteomes" id="UP000268007">
    <property type="component" value="Unassembled WGS sequence"/>
</dbReference>
<dbReference type="GO" id="GO:0016787">
    <property type="term" value="F:hydrolase activity"/>
    <property type="evidence" value="ECO:0007669"/>
    <property type="project" value="UniProtKB-KW"/>
</dbReference>
<dbReference type="SMART" id="SM00450">
    <property type="entry name" value="RHOD"/>
    <property type="match status" value="1"/>
</dbReference>
<keyword evidence="4" id="KW-1185">Reference proteome</keyword>
<evidence type="ECO:0000259" key="2">
    <source>
        <dbReference type="PROSITE" id="PS50206"/>
    </source>
</evidence>
<proteinExistence type="predicted"/>
<organism evidence="3 4">
    <name type="scientific">Mucilaginibacter gracilis</name>
    <dbReference type="NCBI Taxonomy" id="423350"/>
    <lineage>
        <taxon>Bacteria</taxon>
        <taxon>Pseudomonadati</taxon>
        <taxon>Bacteroidota</taxon>
        <taxon>Sphingobacteriia</taxon>
        <taxon>Sphingobacteriales</taxon>
        <taxon>Sphingobacteriaceae</taxon>
        <taxon>Mucilaginibacter</taxon>
    </lineage>
</organism>
<dbReference type="FunFam" id="3.60.15.10:FF:000030">
    <property type="entry name" value="Metallo-beta-lactamase family protein"/>
    <property type="match status" value="1"/>
</dbReference>
<dbReference type="Pfam" id="PF00753">
    <property type="entry name" value="Lactamase_B"/>
    <property type="match status" value="1"/>
</dbReference>
<dbReference type="SUPFAM" id="SSF56281">
    <property type="entry name" value="Metallo-hydrolase/oxidoreductase"/>
    <property type="match status" value="1"/>
</dbReference>
<dbReference type="Pfam" id="PF00581">
    <property type="entry name" value="Rhodanese"/>
    <property type="match status" value="2"/>
</dbReference>
<dbReference type="Gene3D" id="3.60.15.10">
    <property type="entry name" value="Ribonuclease Z/Hydroxyacylglutathione hydrolase-like"/>
    <property type="match status" value="1"/>
</dbReference>
<dbReference type="PANTHER" id="PTHR43084">
    <property type="entry name" value="PERSULFIDE DIOXYGENASE ETHE1"/>
    <property type="match status" value="1"/>
</dbReference>
<sequence length="444" mass="49203">MIIHQFYDKGLAHGSYAIISQGKMAVVDPGRDPQPYYDFSAEHGAELVAVIETHPHADFVSSHLEIHQQTGATIYVSKLVGAAYPHQTFDDGDTIELGDIVLKAINTPGHSPDSICIIAEDDMGLHKVIFTGDTLFVGDVGRPDLRESVGNITAKKEELAKQMYHSTREKLMTLPADMIVYPAHGPGSLCGKNMSPDLQSTIGRELRENYALQLMDEVEFVNLLTTDQPFVPRYFGYDVDLNKQGAAPFEESLKAIPQVKPNELVEGVLLIDARFEKQFKHAHIKGSINLQNGDKFETWLGSIVNPGEPFYLIAHDNQTLDILVRKAAKIGYEQNIKGVMLMPDNGLQRSADLDLNYFSRHPEDYTIVDIRNYNEVKDTPIFANSINIPLPQLRERVAEIPTDKPIIVHCAAGYRSAAGSSIIAAQTDANAVYDLGEAIKDFMI</sequence>
<keyword evidence="3" id="KW-0378">Hydrolase</keyword>
<evidence type="ECO:0000313" key="3">
    <source>
        <dbReference type="EMBL" id="RKR82616.1"/>
    </source>
</evidence>
<dbReference type="Gene3D" id="3.40.250.10">
    <property type="entry name" value="Rhodanese-like domain"/>
    <property type="match status" value="2"/>
</dbReference>
<keyword evidence="1" id="KW-0479">Metal-binding</keyword>
<feature type="domain" description="Rhodanese" evidence="2">
    <location>
        <begin position="264"/>
        <end position="333"/>
    </location>
</feature>
<reference evidence="3 4" key="1">
    <citation type="submission" date="2018-10" db="EMBL/GenBank/DDBJ databases">
        <title>Genomic Encyclopedia of Archaeal and Bacterial Type Strains, Phase II (KMG-II): from individual species to whole genera.</title>
        <authorList>
            <person name="Goeker M."/>
        </authorList>
    </citation>
    <scope>NUCLEOTIDE SEQUENCE [LARGE SCALE GENOMIC DNA]</scope>
    <source>
        <strain evidence="3 4">DSM 18602</strain>
    </source>
</reference>
<dbReference type="EMBL" id="RBKU01000001">
    <property type="protein sequence ID" value="RKR82616.1"/>
    <property type="molecule type" value="Genomic_DNA"/>
</dbReference>
<dbReference type="OrthoDB" id="9784009at2"/>
<gene>
    <name evidence="3" type="ORF">BDD43_2801</name>
</gene>
<accession>A0A495J0U7</accession>
<dbReference type="SUPFAM" id="SSF52821">
    <property type="entry name" value="Rhodanese/Cell cycle control phosphatase"/>
    <property type="match status" value="2"/>
</dbReference>